<evidence type="ECO:0000256" key="4">
    <source>
        <dbReference type="ARBA" id="ARBA00022989"/>
    </source>
</evidence>
<organism evidence="8 9">
    <name type="scientific">Saitoella complicata (strain BCRC 22490 / CBS 7301 / JCM 7358 / NBRC 10748 / NRRL Y-17804)</name>
    <dbReference type="NCBI Taxonomy" id="698492"/>
    <lineage>
        <taxon>Eukaryota</taxon>
        <taxon>Fungi</taxon>
        <taxon>Dikarya</taxon>
        <taxon>Ascomycota</taxon>
        <taxon>Taphrinomycotina</taxon>
        <taxon>Taphrinomycotina incertae sedis</taxon>
        <taxon>Saitoella</taxon>
    </lineage>
</organism>
<keyword evidence="9" id="KW-1185">Reference proteome</keyword>
<dbReference type="GO" id="GO:0018279">
    <property type="term" value="P:protein N-linked glycosylation via asparagine"/>
    <property type="evidence" value="ECO:0007669"/>
    <property type="project" value="UniProtKB-ARBA"/>
</dbReference>
<reference evidence="8 9" key="2">
    <citation type="journal article" date="2014" name="J. Gen. Appl. Microbiol.">
        <title>The early diverging ascomycetous budding yeast Saitoella complicata has three histone deacetylases belonging to the Clr6, Hos2, and Rpd3 lineages.</title>
        <authorList>
            <person name="Nishida H."/>
            <person name="Matsumoto T."/>
            <person name="Kondo S."/>
            <person name="Hamamoto M."/>
            <person name="Yoshikawa H."/>
        </authorList>
    </citation>
    <scope>NUCLEOTIDE SEQUENCE [LARGE SCALE GENOMIC DNA]</scope>
    <source>
        <strain evidence="8 9">NRRL Y-17804</strain>
    </source>
</reference>
<dbReference type="RefSeq" id="XP_019024033.1">
    <property type="nucleotide sequence ID" value="XM_019171817.1"/>
</dbReference>
<dbReference type="OMA" id="TRANRHI"/>
<dbReference type="STRING" id="698492.A0A0E9NFJ4"/>
<comment type="similarity">
    <text evidence="7">Belongs to the ANP1/MMN9/VAN1 family.</text>
</comment>
<gene>
    <name evidence="8" type="ORF">G7K_2629-t1</name>
</gene>
<dbReference type="FunFam" id="3.90.550.10:FF:000017">
    <property type="entry name" value="Mannan polymerase II complex ANP1 subunit"/>
    <property type="match status" value="1"/>
</dbReference>
<dbReference type="InterPro" id="IPR052086">
    <property type="entry name" value="Mannan_Polymerase_Subunit"/>
</dbReference>
<dbReference type="AlphaFoldDB" id="A0A0E9NFJ4"/>
<evidence type="ECO:0000313" key="9">
    <source>
        <dbReference type="Proteomes" id="UP000033140"/>
    </source>
</evidence>
<comment type="caution">
    <text evidence="8">The sequence shown here is derived from an EMBL/GenBank/DDBJ whole genome shotgun (WGS) entry which is preliminary data.</text>
</comment>
<evidence type="ECO:0008006" key="10">
    <source>
        <dbReference type="Google" id="ProtNLM"/>
    </source>
</evidence>
<keyword evidence="4" id="KW-1133">Transmembrane helix</keyword>
<evidence type="ECO:0000256" key="7">
    <source>
        <dbReference type="ARBA" id="ARBA00037964"/>
    </source>
</evidence>
<dbReference type="GO" id="GO:0140497">
    <property type="term" value="C:mannan polymerase II complex"/>
    <property type="evidence" value="ECO:0007669"/>
    <property type="project" value="UniProtKB-ARBA"/>
</dbReference>
<reference evidence="8 9" key="1">
    <citation type="journal article" date="2011" name="J. Gen. Appl. Microbiol.">
        <title>Draft genome sequencing of the enigmatic yeast Saitoella complicata.</title>
        <authorList>
            <person name="Nishida H."/>
            <person name="Hamamoto M."/>
            <person name="Sugiyama J."/>
        </authorList>
    </citation>
    <scope>NUCLEOTIDE SEQUENCE [LARGE SCALE GENOMIC DNA]</scope>
    <source>
        <strain evidence="8 9">NRRL Y-17804</strain>
    </source>
</reference>
<evidence type="ECO:0000256" key="6">
    <source>
        <dbReference type="ARBA" id="ARBA00023136"/>
    </source>
</evidence>
<evidence type="ECO:0000313" key="8">
    <source>
        <dbReference type="EMBL" id="GAO48456.1"/>
    </source>
</evidence>
<keyword evidence="3" id="KW-0735">Signal-anchor</keyword>
<dbReference type="Gene3D" id="3.90.550.10">
    <property type="entry name" value="Spore Coat Polysaccharide Biosynthesis Protein SpsA, Chain A"/>
    <property type="match status" value="1"/>
</dbReference>
<name>A0A0E9NFJ4_SAICN</name>
<reference evidence="8 9" key="3">
    <citation type="journal article" date="2015" name="Genome Announc.">
        <title>Draft Genome Sequence of the Archiascomycetous Yeast Saitoella complicata.</title>
        <authorList>
            <person name="Yamauchi K."/>
            <person name="Kondo S."/>
            <person name="Hamamoto M."/>
            <person name="Takahashi Y."/>
            <person name="Ogura Y."/>
            <person name="Hayashi T."/>
            <person name="Nishida H."/>
        </authorList>
    </citation>
    <scope>NUCLEOTIDE SEQUENCE [LARGE SCALE GENOMIC DNA]</scope>
    <source>
        <strain evidence="8 9">NRRL Y-17804</strain>
    </source>
</reference>
<evidence type="ECO:0000256" key="1">
    <source>
        <dbReference type="ARBA" id="ARBA00004323"/>
    </source>
</evidence>
<dbReference type="PANTHER" id="PTHR43083:SF4">
    <property type="entry name" value="N-GLYCOSYL-TRANSFERASE (AFU_ORTHOLOGUE AFUA_4G06870)"/>
    <property type="match status" value="1"/>
</dbReference>
<evidence type="ECO:0000256" key="2">
    <source>
        <dbReference type="ARBA" id="ARBA00022692"/>
    </source>
</evidence>
<dbReference type="SUPFAM" id="SSF53448">
    <property type="entry name" value="Nucleotide-diphospho-sugar transferases"/>
    <property type="match status" value="1"/>
</dbReference>
<keyword evidence="5" id="KW-0333">Golgi apparatus</keyword>
<evidence type="ECO:0000256" key="5">
    <source>
        <dbReference type="ARBA" id="ARBA00023034"/>
    </source>
</evidence>
<comment type="subcellular location">
    <subcellularLocation>
        <location evidence="1">Golgi apparatus membrane</location>
        <topology evidence="1">Single-pass type II membrane protein</topology>
    </subcellularLocation>
</comment>
<keyword evidence="6" id="KW-0472">Membrane</keyword>
<dbReference type="GO" id="GO:0000032">
    <property type="term" value="P:cell wall mannoprotein biosynthetic process"/>
    <property type="evidence" value="ECO:0007669"/>
    <property type="project" value="TreeGrafter"/>
</dbReference>
<dbReference type="EMBL" id="BACD03000015">
    <property type="protein sequence ID" value="GAO48456.1"/>
    <property type="molecule type" value="Genomic_DNA"/>
</dbReference>
<sequence>MAGPLEILRRPRFLLVILLLGFLFLASPLFTSHKDVFHSSQRYSPLEIFGHQDVGYREVTPVVFHHKPIEINATSIQKIDLNPIVSSKDAAKKQEKVLLLTPLRDAAYHLDTYFSLLTNLTYPHELIDLAFLVSDSTDDTMGILATQLDRIQSSDVKGLPFRSVTIVEKDWGVTTSQDVEDRHAFKYQAPRRKAMARARNYLLATALKPEHAWVYWRDADIVECPGTIVEDLISHDRDVIVPNIWFHRGEIEGRFDYNSWQDTRKSKKLLKSLSPDTVVVEGYPEFDTGRKYMAKMGDWRKDQKEEIKLDGIGGVSIMVKGDVHRSGINFPAYAFENQAETEGFGKMANRAGYEVIGLPNYVVWHIDTEELPKN</sequence>
<proteinExistence type="inferred from homology"/>
<accession>A0A0E9NFJ4</accession>
<keyword evidence="2" id="KW-0812">Transmembrane</keyword>
<dbReference type="PANTHER" id="PTHR43083">
    <property type="entry name" value="MANNAN POLYMERASE II"/>
    <property type="match status" value="1"/>
</dbReference>
<dbReference type="GO" id="GO:0000009">
    <property type="term" value="F:alpha-1,6-mannosyltransferase activity"/>
    <property type="evidence" value="ECO:0007669"/>
    <property type="project" value="TreeGrafter"/>
</dbReference>
<evidence type="ECO:0000256" key="3">
    <source>
        <dbReference type="ARBA" id="ARBA00022968"/>
    </source>
</evidence>
<dbReference type="InterPro" id="IPR029044">
    <property type="entry name" value="Nucleotide-diphossugar_trans"/>
</dbReference>
<dbReference type="Proteomes" id="UP000033140">
    <property type="component" value="Unassembled WGS sequence"/>
</dbReference>
<dbReference type="OrthoDB" id="204164at2759"/>
<dbReference type="Pfam" id="PF03452">
    <property type="entry name" value="Anp1"/>
    <property type="match status" value="1"/>
</dbReference>
<protein>
    <recommendedName>
        <fullName evidence="10">Mannan polymerase II complex ANP1 subunit</fullName>
    </recommendedName>
</protein>